<comment type="caution">
    <text evidence="2">The sequence shown here is derived from an EMBL/GenBank/DDBJ whole genome shotgun (WGS) entry which is preliminary data.</text>
</comment>
<feature type="region of interest" description="Disordered" evidence="1">
    <location>
        <begin position="298"/>
        <end position="318"/>
    </location>
</feature>
<feature type="compositionally biased region" description="Low complexity" evidence="1">
    <location>
        <begin position="35"/>
        <end position="49"/>
    </location>
</feature>
<organism evidence="2 3">
    <name type="scientific">Paracoccidioides brasiliensis</name>
    <dbReference type="NCBI Taxonomy" id="121759"/>
    <lineage>
        <taxon>Eukaryota</taxon>
        <taxon>Fungi</taxon>
        <taxon>Dikarya</taxon>
        <taxon>Ascomycota</taxon>
        <taxon>Pezizomycotina</taxon>
        <taxon>Eurotiomycetes</taxon>
        <taxon>Eurotiomycetidae</taxon>
        <taxon>Onygenales</taxon>
        <taxon>Ajellomycetaceae</taxon>
        <taxon>Paracoccidioides</taxon>
    </lineage>
</organism>
<gene>
    <name evidence="2" type="ORF">ACO22_04611</name>
</gene>
<feature type="compositionally biased region" description="Low complexity" evidence="1">
    <location>
        <begin position="236"/>
        <end position="247"/>
    </location>
</feature>
<dbReference type="EMBL" id="LZYO01000187">
    <property type="protein sequence ID" value="ODH26448.1"/>
    <property type="molecule type" value="Genomic_DNA"/>
</dbReference>
<evidence type="ECO:0000256" key="1">
    <source>
        <dbReference type="SAM" id="MobiDB-lite"/>
    </source>
</evidence>
<accession>A0A1D2JCK3</accession>
<protein>
    <submittedName>
        <fullName evidence="2">Uncharacterized protein</fullName>
    </submittedName>
</protein>
<dbReference type="Pfam" id="PF08297">
    <property type="entry name" value="U3_snoRNA_assoc"/>
    <property type="match status" value="1"/>
</dbReference>
<dbReference type="VEuPathDB" id="FungiDB:PABG_05144"/>
<feature type="region of interest" description="Disordered" evidence="1">
    <location>
        <begin position="113"/>
        <end position="279"/>
    </location>
</feature>
<feature type="compositionally biased region" description="Basic and acidic residues" evidence="1">
    <location>
        <begin position="206"/>
        <end position="235"/>
    </location>
</feature>
<feature type="region of interest" description="Disordered" evidence="1">
    <location>
        <begin position="358"/>
        <end position="399"/>
    </location>
</feature>
<feature type="compositionally biased region" description="Polar residues" evidence="1">
    <location>
        <begin position="269"/>
        <end position="279"/>
    </location>
</feature>
<dbReference type="AlphaFoldDB" id="A0A1D2JCK3"/>
<dbReference type="GO" id="GO:0006364">
    <property type="term" value="P:rRNA processing"/>
    <property type="evidence" value="ECO:0007669"/>
    <property type="project" value="InterPro"/>
</dbReference>
<reference evidence="2 3" key="1">
    <citation type="submission" date="2016-06" db="EMBL/GenBank/DDBJ databases">
        <authorList>
            <person name="Kjaerup R.B."/>
            <person name="Dalgaard T.S."/>
            <person name="Juul-Madsen H.R."/>
        </authorList>
    </citation>
    <scope>NUCLEOTIDE SEQUENCE [LARGE SCALE GENOMIC DNA]</scope>
    <source>
        <strain evidence="2 3">Pb300</strain>
    </source>
</reference>
<dbReference type="Proteomes" id="UP000242814">
    <property type="component" value="Unassembled WGS sequence"/>
</dbReference>
<evidence type="ECO:0000313" key="2">
    <source>
        <dbReference type="EMBL" id="ODH26448.1"/>
    </source>
</evidence>
<feature type="compositionally biased region" description="Basic and acidic residues" evidence="1">
    <location>
        <begin position="124"/>
        <end position="142"/>
    </location>
</feature>
<dbReference type="GO" id="GO:0030515">
    <property type="term" value="F:snoRNA binding"/>
    <property type="evidence" value="ECO:0007669"/>
    <property type="project" value="InterPro"/>
</dbReference>
<feature type="region of interest" description="Disordered" evidence="1">
    <location>
        <begin position="16"/>
        <end position="85"/>
    </location>
</feature>
<feature type="compositionally biased region" description="Acidic residues" evidence="1">
    <location>
        <begin position="186"/>
        <end position="196"/>
    </location>
</feature>
<sequence length="399" mass="43683">MLSHIVTAARGIFTRHDPGAEPAILPSPSPTDMVSATRRTASHSTTATTPVEALYSSPATNGKRKSASAKEVTDSQATKRRKKSRACEVISSPTVEVVDDDIETNVKNLPYRTVDSNDTVGPDMHSEEEKKFHTADQVKEPDNGMTNSAARSTHVRFGSEEPSLEINGGHEPAVEEETSKGVRETEDSDDDGEAPETIDNAVQLQKLKEAARKEAQSKQRAKALDKQKRRERDQQLKAQAQAQAVARPAPPKQNHETSSLDPKHEEILSESSATLQGSTSKFIHPLPILLPDEILNAEPSSAHNIPTPPYESDSASATRMPKKYKFLDKVEKRPRDIKIGGAVIRVLESSGDWLGRVSLPPKASKNSRQVKDNWMAGNRRLPSGGSLRRRSGVSSFVRK</sequence>
<evidence type="ECO:0000313" key="3">
    <source>
        <dbReference type="Proteomes" id="UP000242814"/>
    </source>
</evidence>
<feature type="compositionally biased region" description="Low complexity" evidence="1">
    <location>
        <begin position="377"/>
        <end position="386"/>
    </location>
</feature>
<dbReference type="InterPro" id="IPR013268">
    <property type="entry name" value="UTP16"/>
</dbReference>
<dbReference type="VEuPathDB" id="FungiDB:PADG_07144"/>
<name>A0A1D2JCK3_PARBR</name>
<feature type="compositionally biased region" description="Basic residues" evidence="1">
    <location>
        <begin position="387"/>
        <end position="399"/>
    </location>
</feature>
<proteinExistence type="predicted"/>